<dbReference type="Pfam" id="PF07719">
    <property type="entry name" value="TPR_2"/>
    <property type="match status" value="1"/>
</dbReference>
<feature type="repeat" description="TPR" evidence="3">
    <location>
        <begin position="170"/>
        <end position="203"/>
    </location>
</feature>
<keyword evidence="2 3" id="KW-0802">TPR repeat</keyword>
<dbReference type="Gene3D" id="1.25.40.10">
    <property type="entry name" value="Tetratricopeptide repeat domain"/>
    <property type="match status" value="2"/>
</dbReference>
<dbReference type="InterPro" id="IPR019734">
    <property type="entry name" value="TPR_rpt"/>
</dbReference>
<protein>
    <submittedName>
        <fullName evidence="5">Tetratricopeptide repeat protein</fullName>
    </submittedName>
</protein>
<reference evidence="5 6" key="1">
    <citation type="submission" date="2019-04" db="EMBL/GenBank/DDBJ databases">
        <title>Geobacter ruber sp. nov., ferric-reducing bacteria isolated from paddy soil.</title>
        <authorList>
            <person name="Xu Z."/>
            <person name="Masuda Y."/>
            <person name="Itoh H."/>
            <person name="Senoo K."/>
        </authorList>
    </citation>
    <scope>NUCLEOTIDE SEQUENCE [LARGE SCALE GENOMIC DNA]</scope>
    <source>
        <strain evidence="5 6">Red88</strain>
    </source>
</reference>
<dbReference type="Proteomes" id="UP000324298">
    <property type="component" value="Unassembled WGS sequence"/>
</dbReference>
<name>A0A5A9XEM3_9BACT</name>
<evidence type="ECO:0000256" key="1">
    <source>
        <dbReference type="ARBA" id="ARBA00022737"/>
    </source>
</evidence>
<dbReference type="OrthoDB" id="9815059at2"/>
<dbReference type="PANTHER" id="PTHR12558:SF13">
    <property type="entry name" value="CELL DIVISION CYCLE PROTEIN 27 HOMOLOG"/>
    <property type="match status" value="1"/>
</dbReference>
<feature type="chain" id="PRO_5022903252" evidence="4">
    <location>
        <begin position="22"/>
        <end position="251"/>
    </location>
</feature>
<feature type="repeat" description="TPR" evidence="3">
    <location>
        <begin position="136"/>
        <end position="169"/>
    </location>
</feature>
<feature type="signal peptide" evidence="4">
    <location>
        <begin position="1"/>
        <end position="21"/>
    </location>
</feature>
<evidence type="ECO:0000313" key="5">
    <source>
        <dbReference type="EMBL" id="KAA0891436.1"/>
    </source>
</evidence>
<dbReference type="SMART" id="SM00028">
    <property type="entry name" value="TPR"/>
    <property type="match status" value="6"/>
</dbReference>
<dbReference type="InterPro" id="IPR013105">
    <property type="entry name" value="TPR_2"/>
</dbReference>
<dbReference type="EMBL" id="SRSD01000006">
    <property type="protein sequence ID" value="KAA0891436.1"/>
    <property type="molecule type" value="Genomic_DNA"/>
</dbReference>
<feature type="repeat" description="TPR" evidence="3">
    <location>
        <begin position="204"/>
        <end position="237"/>
    </location>
</feature>
<keyword evidence="4" id="KW-0732">Signal</keyword>
<dbReference type="PANTHER" id="PTHR12558">
    <property type="entry name" value="CELL DIVISION CYCLE 16,23,27"/>
    <property type="match status" value="1"/>
</dbReference>
<proteinExistence type="predicted"/>
<dbReference type="Pfam" id="PF13432">
    <property type="entry name" value="TPR_16"/>
    <property type="match status" value="2"/>
</dbReference>
<dbReference type="SUPFAM" id="SSF48452">
    <property type="entry name" value="TPR-like"/>
    <property type="match status" value="1"/>
</dbReference>
<dbReference type="InterPro" id="IPR011990">
    <property type="entry name" value="TPR-like_helical_dom_sf"/>
</dbReference>
<sequence length="251" mass="28319">MKFCRLYIVCLLMALVGAGCATGRQQEGKNPGSYHYQMGLSYLGEHNYTGALIELTEAEKFDPENPELLYNLGLAYLGKKRFDLAEQKLQQAILLKQNYSPARNDLGVVYLELKRWDNAIQQFKIVKDDIFYQDSESAAINLGLAYLGKGDYPKALEELRAVIVANPRNPVARLSLGRVWFAMDKTEQAVAEYRKALEIFKEFGAAYYYLGLAQLKQNNLDAAKSSFNEVLRIIPDSELGHASIGYLELLK</sequence>
<keyword evidence="1" id="KW-0677">Repeat</keyword>
<dbReference type="PROSITE" id="PS51257">
    <property type="entry name" value="PROKAR_LIPOPROTEIN"/>
    <property type="match status" value="1"/>
</dbReference>
<evidence type="ECO:0000256" key="4">
    <source>
        <dbReference type="SAM" id="SignalP"/>
    </source>
</evidence>
<evidence type="ECO:0000256" key="3">
    <source>
        <dbReference type="PROSITE-ProRule" id="PRU00339"/>
    </source>
</evidence>
<feature type="repeat" description="TPR" evidence="3">
    <location>
        <begin position="66"/>
        <end position="99"/>
    </location>
</feature>
<evidence type="ECO:0000313" key="6">
    <source>
        <dbReference type="Proteomes" id="UP000324298"/>
    </source>
</evidence>
<gene>
    <name evidence="5" type="ORF">ET418_11715</name>
</gene>
<organism evidence="5 6">
    <name type="scientific">Oryzomonas rubra</name>
    <dbReference type="NCBI Taxonomy" id="2509454"/>
    <lineage>
        <taxon>Bacteria</taxon>
        <taxon>Pseudomonadati</taxon>
        <taxon>Thermodesulfobacteriota</taxon>
        <taxon>Desulfuromonadia</taxon>
        <taxon>Geobacterales</taxon>
        <taxon>Geobacteraceae</taxon>
        <taxon>Oryzomonas</taxon>
    </lineage>
</organism>
<comment type="caution">
    <text evidence="5">The sequence shown here is derived from an EMBL/GenBank/DDBJ whole genome shotgun (WGS) entry which is preliminary data.</text>
</comment>
<accession>A0A5A9XEM3</accession>
<dbReference type="PROSITE" id="PS50005">
    <property type="entry name" value="TPR"/>
    <property type="match status" value="4"/>
</dbReference>
<keyword evidence="6" id="KW-1185">Reference proteome</keyword>
<evidence type="ECO:0000256" key="2">
    <source>
        <dbReference type="ARBA" id="ARBA00022803"/>
    </source>
</evidence>
<dbReference type="RefSeq" id="WP_149307798.1">
    <property type="nucleotide sequence ID" value="NZ_SRSD01000006.1"/>
</dbReference>
<dbReference type="AlphaFoldDB" id="A0A5A9XEM3"/>